<dbReference type="EMBL" id="CH408158">
    <property type="protein sequence ID" value="EDK39672.2"/>
    <property type="molecule type" value="Genomic_DNA"/>
</dbReference>
<keyword evidence="4" id="KW-0805">Transcription regulation</keyword>
<dbReference type="eggNOG" id="KOG4522">
    <property type="taxonomic scope" value="Eukaryota"/>
</dbReference>
<keyword evidence="11" id="KW-1185">Reference proteome</keyword>
<dbReference type="PANTHER" id="PTHR46567">
    <property type="entry name" value="MEDIATOR OF RNA POLYMERASE II TRANSCRIPTION SUBUNIT 12"/>
    <property type="match status" value="1"/>
</dbReference>
<evidence type="ECO:0000313" key="10">
    <source>
        <dbReference type="EMBL" id="EDK39672.2"/>
    </source>
</evidence>
<dbReference type="SMART" id="SM01281">
    <property type="entry name" value="Med12"/>
    <property type="match status" value="1"/>
</dbReference>
<feature type="compositionally biased region" description="Low complexity" evidence="8">
    <location>
        <begin position="7"/>
        <end position="17"/>
    </location>
</feature>
<evidence type="ECO:0000313" key="11">
    <source>
        <dbReference type="Proteomes" id="UP000001997"/>
    </source>
</evidence>
<protein>
    <recommendedName>
        <fullName evidence="3">Mediator of RNA polymerase II transcription subunit 12</fullName>
    </recommendedName>
    <alternativeName>
        <fullName evidence="7">Mediator complex subunit 12</fullName>
    </alternativeName>
</protein>
<evidence type="ECO:0000256" key="1">
    <source>
        <dbReference type="ARBA" id="ARBA00004123"/>
    </source>
</evidence>
<reference evidence="10 11" key="1">
    <citation type="journal article" date="2009" name="Nature">
        <title>Evolution of pathogenicity and sexual reproduction in eight Candida genomes.</title>
        <authorList>
            <person name="Butler G."/>
            <person name="Rasmussen M.D."/>
            <person name="Lin M.F."/>
            <person name="Santos M.A."/>
            <person name="Sakthikumar S."/>
            <person name="Munro C.A."/>
            <person name="Rheinbay E."/>
            <person name="Grabherr M."/>
            <person name="Forche A."/>
            <person name="Reedy J.L."/>
            <person name="Agrafioti I."/>
            <person name="Arnaud M.B."/>
            <person name="Bates S."/>
            <person name="Brown A.J."/>
            <person name="Brunke S."/>
            <person name="Costanzo M.C."/>
            <person name="Fitzpatrick D.A."/>
            <person name="de Groot P.W."/>
            <person name="Harris D."/>
            <person name="Hoyer L.L."/>
            <person name="Hube B."/>
            <person name="Klis F.M."/>
            <person name="Kodira C."/>
            <person name="Lennard N."/>
            <person name="Logue M.E."/>
            <person name="Martin R."/>
            <person name="Neiman A.M."/>
            <person name="Nikolaou E."/>
            <person name="Quail M.A."/>
            <person name="Quinn J."/>
            <person name="Santos M.C."/>
            <person name="Schmitzberger F.F."/>
            <person name="Sherlock G."/>
            <person name="Shah P."/>
            <person name="Silverstein K.A."/>
            <person name="Skrzypek M.S."/>
            <person name="Soll D."/>
            <person name="Staggs R."/>
            <person name="Stansfield I."/>
            <person name="Stumpf M.P."/>
            <person name="Sudbery P.E."/>
            <person name="Srikantha T."/>
            <person name="Zeng Q."/>
            <person name="Berman J."/>
            <person name="Berriman M."/>
            <person name="Heitman J."/>
            <person name="Gow N.A."/>
            <person name="Lorenz M.C."/>
            <person name="Birren B.W."/>
            <person name="Kellis M."/>
            <person name="Cuomo C.A."/>
        </authorList>
    </citation>
    <scope>NUCLEOTIDE SEQUENCE [LARGE SCALE GENOMIC DNA]</scope>
    <source>
        <strain evidence="11">ATCC 6260 / CBS 566 / DSM 6381 / JCM 1539 / NBRC 10279 / NRRL Y-324</strain>
    </source>
</reference>
<dbReference type="GeneID" id="5126160"/>
<name>A5DKG9_PICGU</name>
<accession>A5DKG9</accession>
<dbReference type="OrthoDB" id="20828at2759"/>
<gene>
    <name evidence="10" type="ORF">PGUG_03770</name>
</gene>
<feature type="region of interest" description="Disordered" evidence="8">
    <location>
        <begin position="46"/>
        <end position="82"/>
    </location>
</feature>
<sequence>MSKNKSRNSLLFSSNRSTQSASDKDELIAMKFSMDKPNLDIYPLSVGVEDKKESNTKHSYPDFKPWRESTPTDPGSFNDAEASKENNASYLNKGYYEPPAVPNEYSSARSLVQASLFSSSDSPNEALEDLSRMMAGAFKSRNESINKIKHDTHQFKIPPRVTLTASKKEAWLRDLADPEIPLSKISGKLPHGIRNKILVESMCNKNVPLPRAIWFTKCILYSEIQALKKKYHAKLTGPRFTSTIVNYELHWLHEWTQQVADYVQKFAREMNGISSTEKKSAYMSKLSYLLRYLQSLYLECLIDRRLFLSCIINILREGLPLEAKQVSELISMSWEDSDKHLDLLNGIEKHYGQRLIALMLIKSFWKVILPLDYLCKELSEALLLNYYFLRRASTFNPKQPPQKQNSNALPSKLKSTILDLVAESIKYLFKHNSNTFILPNYWVLTSEELSSILLNDKDSKMEEVQLIKDQLKTIKYRNESLILNSKHIQAVSNEQQHDFATKAKYSSQTTKDESVSTEADYWFINRSQGDLLKIVDSLDRYRLDDGLAILLRPQQENSRWRIYLKLLIHWCITDYRDSAISSQGILIACNFIKGKVLYKRIDSQKKAEFESEILEIIYQVVSDPTAKIKSYSLYVLINELYQLKIITISSYIRRLIASGVFYVSPEESSQKLILNNEISTHLSILKNLPVTNNKQCDSILRKWVSDDFNFKTKFDTGKIILQENIIENLLESKEKAFVQGSGIEYFQNLEVGLKFLLINWLTTQLKNTIMSSTKLIHVYPSTISILYDLFCACDNLTVFFKGIIKLVLRNDGGIIIFYLDSLYLIAKLVVRHFKLIKYITTSPSEVPTILELMKLILLHYKDLQSRDFDYTKFRSIWIFFESMISSSELQFSSVWDHKTMQKPKNKGTVALSSTEIIAEWSNPWQNVSPSTEDLKTVLDDIIAEPVPLLSEEELGESCKTLKVTLASNTVLDNFSQLLIKFDETLGNLQYDEEVSLIRLIVHHDRLLKASKESTDVSTLIKAHIGEMSDSTKILLLLKKLLCYELIDYSLVVQLLTSENYGFSAESNYDTIMQVLFGKNVRTGIFSNQQVMLQILRETYLTKNSVSVLPIILKSFKRTQSHVPVEQILKENMLSVLRGCCLYHIRDVIDELVKHLTNSEIIRVCNELAGISPDSSISLINDIPVLGKVANEFSLPICQILLRTITSNELEYLGTSEASRQIEIITESLLYSFHSDLLKDNSFFGEITNYCGPEYKYMFLRVLETKFLTCTKFDGGRLSLCTEQGENLFPILKDFFKKFSVSYTRDAVTGELFTELNKFLQELLPIAKSPSIDENTAVDLQNAISVYLRIIIIHKVPLITTIITKDGEKFTFVRNLIELLKSNFLSSNNESLRILLYDLLLLMKSSLTSALTLQANGMFENSPAATQDDFNGNQEIDAPPTEQHSKQLFVNDAISSISRIFNLPEPSTSNPFEAYKKEEIQACSIMLDEEELNCGSDFAAFNDSGLVAVPVDKKRSSSEKVKPFKIKSFEIIEGSTNGSEDLNDSCINLSMFGAYVLRENPL</sequence>
<dbReference type="RefSeq" id="XP_001484389.2">
    <property type="nucleotide sequence ID" value="XM_001484339.1"/>
</dbReference>
<dbReference type="Pfam" id="PF09497">
    <property type="entry name" value="Med12"/>
    <property type="match status" value="1"/>
</dbReference>
<dbReference type="GO" id="GO:0016592">
    <property type="term" value="C:mediator complex"/>
    <property type="evidence" value="ECO:0007669"/>
    <property type="project" value="InterPro"/>
</dbReference>
<dbReference type="GO" id="GO:0003712">
    <property type="term" value="F:transcription coregulator activity"/>
    <property type="evidence" value="ECO:0007669"/>
    <property type="project" value="InterPro"/>
</dbReference>
<evidence type="ECO:0000256" key="6">
    <source>
        <dbReference type="ARBA" id="ARBA00023242"/>
    </source>
</evidence>
<feature type="domain" description="Mediator complex subunit Med12" evidence="9">
    <location>
        <begin position="154"/>
        <end position="217"/>
    </location>
</feature>
<dbReference type="HOGENOM" id="CLU_003142_0_0_1"/>
<dbReference type="InParanoid" id="A5DKG9"/>
<evidence type="ECO:0000256" key="3">
    <source>
        <dbReference type="ARBA" id="ARBA00019622"/>
    </source>
</evidence>
<evidence type="ECO:0000256" key="2">
    <source>
        <dbReference type="ARBA" id="ARBA00010289"/>
    </source>
</evidence>
<evidence type="ECO:0000256" key="8">
    <source>
        <dbReference type="SAM" id="MobiDB-lite"/>
    </source>
</evidence>
<comment type="similarity">
    <text evidence="2">Belongs to the Mediator complex subunit 12 family.</text>
</comment>
<dbReference type="InterPro" id="IPR019035">
    <property type="entry name" value="Mediator_Med12"/>
</dbReference>
<evidence type="ECO:0000256" key="7">
    <source>
        <dbReference type="ARBA" id="ARBA00032010"/>
    </source>
</evidence>
<evidence type="ECO:0000256" key="4">
    <source>
        <dbReference type="ARBA" id="ARBA00023015"/>
    </source>
</evidence>
<proteinExistence type="inferred from homology"/>
<keyword evidence="5" id="KW-0804">Transcription</keyword>
<dbReference type="GO" id="GO:0006357">
    <property type="term" value="P:regulation of transcription by RNA polymerase II"/>
    <property type="evidence" value="ECO:0007669"/>
    <property type="project" value="InterPro"/>
</dbReference>
<evidence type="ECO:0000256" key="5">
    <source>
        <dbReference type="ARBA" id="ARBA00023163"/>
    </source>
</evidence>
<feature type="compositionally biased region" description="Basic and acidic residues" evidence="8">
    <location>
        <begin position="48"/>
        <end position="67"/>
    </location>
</feature>
<dbReference type="Proteomes" id="UP000001997">
    <property type="component" value="Unassembled WGS sequence"/>
</dbReference>
<evidence type="ECO:0000259" key="9">
    <source>
        <dbReference type="SMART" id="SM01281"/>
    </source>
</evidence>
<organism evidence="10 11">
    <name type="scientific">Meyerozyma guilliermondii (strain ATCC 6260 / CBS 566 / DSM 6381 / JCM 1539 / NBRC 10279 / NRRL Y-324)</name>
    <name type="common">Yeast</name>
    <name type="synonym">Candida guilliermondii</name>
    <dbReference type="NCBI Taxonomy" id="294746"/>
    <lineage>
        <taxon>Eukaryota</taxon>
        <taxon>Fungi</taxon>
        <taxon>Dikarya</taxon>
        <taxon>Ascomycota</taxon>
        <taxon>Saccharomycotina</taxon>
        <taxon>Pichiomycetes</taxon>
        <taxon>Debaryomycetaceae</taxon>
        <taxon>Meyerozyma</taxon>
    </lineage>
</organism>
<dbReference type="VEuPathDB" id="FungiDB:PGUG_03770"/>
<comment type="subcellular location">
    <subcellularLocation>
        <location evidence="1">Nucleus</location>
    </subcellularLocation>
</comment>
<dbReference type="OMA" id="HWLQEWT"/>
<keyword evidence="6" id="KW-0539">Nucleus</keyword>
<feature type="region of interest" description="Disordered" evidence="8">
    <location>
        <begin position="1"/>
        <end position="24"/>
    </location>
</feature>
<dbReference type="PANTHER" id="PTHR46567:SF1">
    <property type="entry name" value="MEDIATOR OF RNA POLYMERASE II TRANSCRIPTION SUBUNIT 12"/>
    <property type="match status" value="1"/>
</dbReference>
<dbReference type="STRING" id="294746.A5DKG9"/>
<dbReference type="KEGG" id="pgu:PGUG_03770"/>
<dbReference type="FunCoup" id="A5DKG9">
    <property type="interactions" value="128"/>
</dbReference>